<evidence type="ECO:0000256" key="7">
    <source>
        <dbReference type="ARBA" id="ARBA00022989"/>
    </source>
</evidence>
<dbReference type="OrthoDB" id="410058at2759"/>
<keyword evidence="10 12" id="KW-0326">Glycosidase</keyword>
<dbReference type="GO" id="GO:0004573">
    <property type="term" value="F:Glc3Man9GlcNAc2 oligosaccharide glucosidase activity"/>
    <property type="evidence" value="ECO:0007669"/>
    <property type="project" value="UniProtKB-UniRule"/>
</dbReference>
<keyword evidence="3" id="KW-0812">Transmembrane</keyword>
<protein>
    <recommendedName>
        <fullName evidence="11 12">Mannosyl-oligosaccharide glucosidase</fullName>
        <ecNumber evidence="11 12">3.2.1.106</ecNumber>
    </recommendedName>
    <alternativeName>
        <fullName evidence="13">Glucosidase I</fullName>
    </alternativeName>
</protein>
<dbReference type="InterPro" id="IPR008928">
    <property type="entry name" value="6-hairpin_glycosidase_sf"/>
</dbReference>
<comment type="pathway">
    <text evidence="13">Glycan metabolism; N-glycan degradation.</text>
</comment>
<name>A0A1E3QQ51_9ASCO</name>
<dbReference type="Pfam" id="PF16923">
    <property type="entry name" value="Glyco_hydro_63N"/>
    <property type="match status" value="1"/>
</dbReference>
<evidence type="ECO:0000256" key="11">
    <source>
        <dbReference type="ARBA" id="ARBA00038888"/>
    </source>
</evidence>
<evidence type="ECO:0000256" key="13">
    <source>
        <dbReference type="RuleBase" id="RU369107"/>
    </source>
</evidence>
<dbReference type="PANTHER" id="PTHR10412:SF11">
    <property type="entry name" value="MANNOSYL-OLIGOSACCHARIDE GLUCOSIDASE"/>
    <property type="match status" value="1"/>
</dbReference>
<dbReference type="GO" id="GO:0009311">
    <property type="term" value="P:oligosaccharide metabolic process"/>
    <property type="evidence" value="ECO:0007669"/>
    <property type="project" value="UniProtKB-UniRule"/>
</dbReference>
<dbReference type="GO" id="GO:0006488">
    <property type="term" value="P:dolichol-linked oligosaccharide biosynthetic process"/>
    <property type="evidence" value="ECO:0007669"/>
    <property type="project" value="EnsemblFungi"/>
</dbReference>
<accession>A0A1E3QQ51</accession>
<proteinExistence type="inferred from homology"/>
<evidence type="ECO:0000313" key="18">
    <source>
        <dbReference type="Proteomes" id="UP000094336"/>
    </source>
</evidence>
<evidence type="ECO:0000256" key="3">
    <source>
        <dbReference type="ARBA" id="ARBA00022692"/>
    </source>
</evidence>
<comment type="similarity">
    <text evidence="2 12">Belongs to the glycosyl hydrolase 63 family.</text>
</comment>
<sequence length="832" mass="96942">MQLLPFYAIWWISLCLVVSESTSHQYEKLSDQSLLWGAYRSNAYVGIRPRVPETLLSGLMWYNADTVVGLSNTRHFCDQGDNLGKGFGWVKYDPRYGGREVIHDEKECKIVLVVDFVKSKDGKNWALRVKGTPKKGYEKVKTSVVFYSGMEVFDADKMGLNQYGISQIENYLELKSPVKNIGYELGEVVELKGYSEALGGKFTIAVNDPPTNKKPHYQKVVSREMDPAKTHHLSLNFPGESIWQAKDIMWEMIKDNVEKLQELFPDLYQETPPDQLFALSNSNGFEGNLHFIQKTFEGEFTFDILFNVVETLDQITFENLGKRVFDVLTKVDRKFKDVFTLQAPFTTKKHWKFAQEFFSNLIGGISYFHGDHLVDRTTVFDQESFNNVELKYPEKEGPFLLFTAVPSRTFFPRGFYWDEGFHLLPILEYDIDLTLDILKSWFGLIDSDGWIAREQILGTESRSKVPVEFQVQNPNIANPPTMMLCFTSLLEKVLSAGESPKWDGTTVDYQAINNTILLDQLSEAHVHYPELLVSYVEDIYPKLQKHYEWFRRTQRGISDDFDREEIIDDDDNDDVYRWVGRTDTHCLPSGLDDYPRALPADIAELNVDLISWIGIMTRSMKYMAQLLQKQKDVAKYTLIEQHIVSNIDKLHWSEEEKTYCDMSVDDDDENIHVCHKGYISLFPFLTRLIPESKVLNHKLKHVLEMIHNPEELWSPYGIRSLSKSDKMFKTGEDYWRSPIWMNINYMVLDSLRYYHDLESVQPYLEADVRELLRTVYYELRVNLVTNVYNQWEKTGYGFENYNEENGDAQRVKHFHGWTSLVVLMMKMPERLA</sequence>
<dbReference type="GO" id="GO:0098553">
    <property type="term" value="C:lumenal side of endoplasmic reticulum membrane"/>
    <property type="evidence" value="ECO:0007669"/>
    <property type="project" value="EnsemblFungi"/>
</dbReference>
<dbReference type="SUPFAM" id="SSF48208">
    <property type="entry name" value="Six-hairpin glycosidases"/>
    <property type="match status" value="1"/>
</dbReference>
<reference evidence="18" key="1">
    <citation type="submission" date="2016-05" db="EMBL/GenBank/DDBJ databases">
        <title>Comparative genomics of biotechnologically important yeasts.</title>
        <authorList>
            <consortium name="DOE Joint Genome Institute"/>
            <person name="Riley R."/>
            <person name="Haridas S."/>
            <person name="Wolfe K.H."/>
            <person name="Lopes M.R."/>
            <person name="Hittinger C.T."/>
            <person name="Goker M."/>
            <person name="Salamov A."/>
            <person name="Wisecaver J."/>
            <person name="Long T.M."/>
            <person name="Aerts A.L."/>
            <person name="Barry K."/>
            <person name="Choi C."/>
            <person name="Clum A."/>
            <person name="Coughlan A.Y."/>
            <person name="Deshpande S."/>
            <person name="Douglass A.P."/>
            <person name="Hanson S.J."/>
            <person name="Klenk H.-P."/>
            <person name="Labutti K."/>
            <person name="Lapidus A."/>
            <person name="Lindquist E."/>
            <person name="Lipzen A."/>
            <person name="Meier-Kolthoff J.P."/>
            <person name="Ohm R.A."/>
            <person name="Otillar R.P."/>
            <person name="Pangilinan J."/>
            <person name="Peng Y."/>
            <person name="Rokas A."/>
            <person name="Rosa C.A."/>
            <person name="Scheuner C."/>
            <person name="Sibirny A.A."/>
            <person name="Slot J.C."/>
            <person name="Stielow J.B."/>
            <person name="Sun H."/>
            <person name="Kurtzman C.P."/>
            <person name="Blackwell M."/>
            <person name="Grigoriev I.V."/>
            <person name="Jeffries T.W."/>
        </authorList>
    </citation>
    <scope>NUCLEOTIDE SEQUENCE [LARGE SCALE GENOMIC DNA]</scope>
    <source>
        <strain evidence="18">NRRL Y-12698</strain>
    </source>
</reference>
<dbReference type="EC" id="3.2.1.106" evidence="11 12"/>
<evidence type="ECO:0000256" key="14">
    <source>
        <dbReference type="SAM" id="SignalP"/>
    </source>
</evidence>
<feature type="domain" description="Glycosyl hydrolase family 63 N-terminal" evidence="16">
    <location>
        <begin position="33"/>
        <end position="267"/>
    </location>
</feature>
<dbReference type="InterPro" id="IPR031335">
    <property type="entry name" value="Glyco_hydro_63_C"/>
</dbReference>
<keyword evidence="14" id="KW-0732">Signal</keyword>
<keyword evidence="6" id="KW-0735">Signal-anchor</keyword>
<dbReference type="STRING" id="984486.A0A1E3QQ51"/>
<feature type="chain" id="PRO_5009134336" description="Mannosyl-oligosaccharide glucosidase" evidence="14">
    <location>
        <begin position="22"/>
        <end position="832"/>
    </location>
</feature>
<evidence type="ECO:0000256" key="8">
    <source>
        <dbReference type="ARBA" id="ARBA00023136"/>
    </source>
</evidence>
<comment type="subcellular location">
    <subcellularLocation>
        <location evidence="1 12">Endoplasmic reticulum membrane</location>
        <topology evidence="1 12">Single-pass type II membrane protein</topology>
    </subcellularLocation>
</comment>
<comment type="function">
    <text evidence="12">Cleaves the distal alpha 1,2-linked glucose residue from the Glc(3)Man(9)GlcNAc(2) oligosaccharide precursor.</text>
</comment>
<evidence type="ECO:0000256" key="12">
    <source>
        <dbReference type="RuleBase" id="RU368089"/>
    </source>
</evidence>
<dbReference type="PANTHER" id="PTHR10412">
    <property type="entry name" value="MANNOSYL-OLIGOSACCHARIDE GLUCOSIDASE"/>
    <property type="match status" value="1"/>
</dbReference>
<dbReference type="InterPro" id="IPR012341">
    <property type="entry name" value="6hp_glycosidase-like_sf"/>
</dbReference>
<dbReference type="InterPro" id="IPR031631">
    <property type="entry name" value="Glyco_hydro_63N"/>
</dbReference>
<dbReference type="GO" id="GO:0070880">
    <property type="term" value="P:fungal-type cell wall beta-glucan biosynthetic process"/>
    <property type="evidence" value="ECO:0007669"/>
    <property type="project" value="EnsemblFungi"/>
</dbReference>
<organism evidence="17 18">
    <name type="scientific">Babjeviella inositovora NRRL Y-12698</name>
    <dbReference type="NCBI Taxonomy" id="984486"/>
    <lineage>
        <taxon>Eukaryota</taxon>
        <taxon>Fungi</taxon>
        <taxon>Dikarya</taxon>
        <taxon>Ascomycota</taxon>
        <taxon>Saccharomycotina</taxon>
        <taxon>Pichiomycetes</taxon>
        <taxon>Serinales incertae sedis</taxon>
        <taxon>Babjeviella</taxon>
    </lineage>
</organism>
<dbReference type="GO" id="GO:0006491">
    <property type="term" value="P:N-glycan processing"/>
    <property type="evidence" value="ECO:0007669"/>
    <property type="project" value="EnsemblFungi"/>
</dbReference>
<evidence type="ECO:0000256" key="10">
    <source>
        <dbReference type="ARBA" id="ARBA00023295"/>
    </source>
</evidence>
<keyword evidence="7" id="KW-1133">Transmembrane helix</keyword>
<keyword evidence="4 12" id="KW-0378">Hydrolase</keyword>
<evidence type="ECO:0000256" key="6">
    <source>
        <dbReference type="ARBA" id="ARBA00022968"/>
    </source>
</evidence>
<evidence type="ECO:0000256" key="9">
    <source>
        <dbReference type="ARBA" id="ARBA00023180"/>
    </source>
</evidence>
<evidence type="ECO:0000256" key="1">
    <source>
        <dbReference type="ARBA" id="ARBA00004648"/>
    </source>
</evidence>
<dbReference type="AlphaFoldDB" id="A0A1E3QQ51"/>
<evidence type="ECO:0000259" key="15">
    <source>
        <dbReference type="Pfam" id="PF03200"/>
    </source>
</evidence>
<evidence type="ECO:0000259" key="16">
    <source>
        <dbReference type="Pfam" id="PF16923"/>
    </source>
</evidence>
<evidence type="ECO:0000256" key="5">
    <source>
        <dbReference type="ARBA" id="ARBA00022824"/>
    </source>
</evidence>
<dbReference type="InterPro" id="IPR038518">
    <property type="entry name" value="Glyco_hydro_63N_sf"/>
</dbReference>
<dbReference type="InterPro" id="IPR004888">
    <property type="entry name" value="Glycoside_hydrolase_63"/>
</dbReference>
<keyword evidence="5 12" id="KW-0256">Endoplasmic reticulum</keyword>
<feature type="domain" description="Glycosyl hydrolase family 63 C-terminal" evidence="15">
    <location>
        <begin position="316"/>
        <end position="826"/>
    </location>
</feature>
<gene>
    <name evidence="17" type="ORF">BABINDRAFT_161977</name>
</gene>
<feature type="signal peptide" evidence="14">
    <location>
        <begin position="1"/>
        <end position="21"/>
    </location>
</feature>
<comment type="catalytic activity">
    <reaction evidence="12">
        <text>N(4)-(alpha-D-Glc-(1-&gt;2)-alpha-D-Glc-(1-&gt;3)-alpha-D-Glc-(1-&gt;3)-alpha-D-Man-(1-&gt;2)-alpha-D-Man-(1-&gt;2)-alpha-D-Man-(1-&gt;3)-[alpha-D-Man-(1-&gt;2)-alpha-D-Man-(1-&gt;3)-[alpha-D-Man-(1-&gt;2)-alpha-D-Man-(1-&gt;6)]-alpha-D-Man-(1-&gt;6)]-beta-D-Man-(1-&gt;4)-beta-D-GlcNAc-(1-&gt;4)-beta-D-GlcNAc)-L-asparaginyl-[protein] + H2O = N(4)-(alpha-D-Glc-(1-&gt;3)-alpha-D-Glc-(1-&gt;3)-alpha-D-Man-(1-&gt;2)-alpha-D-Man-(1-&gt;2)-alpha-D-Man-(1-&gt;3)-[alpha-D-Man-(1-&gt;2)-alpha-D-Man-(1-&gt;3)-[alpha-D-Man-(1-&gt;2)-alpha-D-Man-(1-&gt;6)]-alpha-D-Man-(1-&gt;6)]-beta-D-Man-(1-&gt;4)-beta-D-GlcNAc-(1-&gt;4)-beta-D-GlcNAc)-L-asparaginyl-[protein] + beta-D-glucose</text>
        <dbReference type="Rhea" id="RHEA:55988"/>
        <dbReference type="Rhea" id="RHEA-COMP:12806"/>
        <dbReference type="Rhea" id="RHEA-COMP:14355"/>
        <dbReference type="ChEBI" id="CHEBI:15377"/>
        <dbReference type="ChEBI" id="CHEBI:15903"/>
        <dbReference type="ChEBI" id="CHEBI:59082"/>
        <dbReference type="ChEBI" id="CHEBI:132537"/>
        <dbReference type="EC" id="3.2.1.106"/>
    </reaction>
</comment>
<keyword evidence="8" id="KW-0472">Membrane</keyword>
<dbReference type="RefSeq" id="XP_018984922.1">
    <property type="nucleotide sequence ID" value="XM_019129104.1"/>
</dbReference>
<keyword evidence="18" id="KW-1185">Reference proteome</keyword>
<evidence type="ECO:0000256" key="4">
    <source>
        <dbReference type="ARBA" id="ARBA00022801"/>
    </source>
</evidence>
<keyword evidence="9 13" id="KW-0325">Glycoprotein</keyword>
<dbReference type="Proteomes" id="UP000094336">
    <property type="component" value="Unassembled WGS sequence"/>
</dbReference>
<dbReference type="Gene3D" id="2.70.98.110">
    <property type="entry name" value="Glycosyl hydrolase family 63, N-terminal domain"/>
    <property type="match status" value="1"/>
</dbReference>
<dbReference type="Gene3D" id="1.50.10.10">
    <property type="match status" value="1"/>
</dbReference>
<evidence type="ECO:0000313" key="17">
    <source>
        <dbReference type="EMBL" id="ODQ79594.1"/>
    </source>
</evidence>
<dbReference type="Pfam" id="PF03200">
    <property type="entry name" value="Glyco_hydro_63"/>
    <property type="match status" value="1"/>
</dbReference>
<dbReference type="GeneID" id="30146957"/>
<evidence type="ECO:0000256" key="2">
    <source>
        <dbReference type="ARBA" id="ARBA00010833"/>
    </source>
</evidence>
<dbReference type="EMBL" id="KV454432">
    <property type="protein sequence ID" value="ODQ79594.1"/>
    <property type="molecule type" value="Genomic_DNA"/>
</dbReference>